<accession>A0A085NDD5</accession>
<gene>
    <name evidence="1" type="ORF">M514_20322</name>
</gene>
<dbReference type="EMBL" id="KL367514">
    <property type="protein sequence ID" value="KFD67481.1"/>
    <property type="molecule type" value="Genomic_DNA"/>
</dbReference>
<proteinExistence type="predicted"/>
<reference evidence="1" key="1">
    <citation type="journal article" date="2014" name="Nat. Genet.">
        <title>Genome and transcriptome of the porcine whipworm Trichuris suis.</title>
        <authorList>
            <person name="Jex A.R."/>
            <person name="Nejsum P."/>
            <person name="Schwarz E.M."/>
            <person name="Hu L."/>
            <person name="Young N.D."/>
            <person name="Hall R.S."/>
            <person name="Korhonen P.K."/>
            <person name="Liao S."/>
            <person name="Thamsborg S."/>
            <person name="Xia J."/>
            <person name="Xu P."/>
            <person name="Wang S."/>
            <person name="Scheerlinck J.P."/>
            <person name="Hofmann A."/>
            <person name="Sternberg P.W."/>
            <person name="Wang J."/>
            <person name="Gasser R.B."/>
        </authorList>
    </citation>
    <scope>NUCLEOTIDE SEQUENCE [LARGE SCALE GENOMIC DNA]</scope>
    <source>
        <strain evidence="1">DCEP-RM93F</strain>
    </source>
</reference>
<dbReference type="AlphaFoldDB" id="A0A085NDD5"/>
<name>A0A085NDD5_9BILA</name>
<evidence type="ECO:0000313" key="1">
    <source>
        <dbReference type="EMBL" id="KFD67481.1"/>
    </source>
</evidence>
<sequence>MQKLCWPAPGSATEEKLFRGASQRGYLLSRTLSRRVQVTRDCSCIRATSARLSSRGSFDSTGIYVGWRHGRASPQ</sequence>
<organism evidence="1">
    <name type="scientific">Trichuris suis</name>
    <name type="common">pig whipworm</name>
    <dbReference type="NCBI Taxonomy" id="68888"/>
    <lineage>
        <taxon>Eukaryota</taxon>
        <taxon>Metazoa</taxon>
        <taxon>Ecdysozoa</taxon>
        <taxon>Nematoda</taxon>
        <taxon>Enoplea</taxon>
        <taxon>Dorylaimia</taxon>
        <taxon>Trichinellida</taxon>
        <taxon>Trichuridae</taxon>
        <taxon>Trichuris</taxon>
    </lineage>
</organism>
<dbReference type="Proteomes" id="UP000030758">
    <property type="component" value="Unassembled WGS sequence"/>
</dbReference>
<protein>
    <submittedName>
        <fullName evidence="1">Uncharacterized protein</fullName>
    </submittedName>
</protein>